<dbReference type="EMBL" id="KM879221">
    <property type="protein sequence ID" value="AIU44265.1"/>
    <property type="molecule type" value="Genomic_DNA"/>
</dbReference>
<accession>A0A097PAK7</accession>
<evidence type="ECO:0000313" key="1">
    <source>
        <dbReference type="EMBL" id="AIU44265.1"/>
    </source>
</evidence>
<protein>
    <submittedName>
        <fullName evidence="1">Uncharacterized protein</fullName>
    </submittedName>
</protein>
<gene>
    <name evidence="1" type="ORF">RG2014_011</name>
</gene>
<sequence length="186" mass="21006">MIGTAGRDKTKPMTARLFNSMCHYLWQLIHDYGEPVNLVSGGAAWADHTAVVVWLKLMEQEHPNVGKLTLHMPAPWDWERKQYADSKCGGVSNHYFERMNWRTHEDHLGELELVQRLAGCECTYAPASAGMGSFFQRNSLVAQQSDFLLAFTWGESEDKPADGGTMDTWNKCRGIKSHVPLHTLQA</sequence>
<organism evidence="1 2">
    <name type="scientific">Delftia phage RG-2014</name>
    <dbReference type="NCBI Taxonomy" id="1563661"/>
    <lineage>
        <taxon>Viruses</taxon>
        <taxon>Duplodnaviria</taxon>
        <taxon>Heunggongvirae</taxon>
        <taxon>Uroviricota</taxon>
        <taxon>Caudoviricetes</taxon>
        <taxon>Schitoviridae</taxon>
        <taxon>Dendoorenvirus</taxon>
        <taxon>Dendoorenvirus RG2014</taxon>
    </lineage>
</organism>
<dbReference type="GeneID" id="24638696"/>
<dbReference type="Proteomes" id="UP000030040">
    <property type="component" value="Segment"/>
</dbReference>
<proteinExistence type="predicted"/>
<dbReference type="KEGG" id="vg:24638696"/>
<reference evidence="2" key="1">
    <citation type="submission" date="2014-10" db="EMBL/GenBank/DDBJ databases">
        <title>Draft genome sequence of lytic bacteriophage specific to a multidrug resistant bacterium Delftia tsuruhatensis ARB-1.</title>
        <authorList>
            <person name="Bhattacharjee A.S."/>
            <person name="Motlagh A.M."/>
            <person name="Goel R."/>
        </authorList>
    </citation>
    <scope>NUCLEOTIDE SEQUENCE [LARGE SCALE GENOMIC DNA]</scope>
</reference>
<evidence type="ECO:0000313" key="2">
    <source>
        <dbReference type="Proteomes" id="UP000030040"/>
    </source>
</evidence>
<dbReference type="RefSeq" id="YP_009148374.1">
    <property type="nucleotide sequence ID" value="NC_027348.2"/>
</dbReference>
<name>A0A097PAK7_9CAUD</name>
<keyword evidence="2" id="KW-1185">Reference proteome</keyword>
<dbReference type="OrthoDB" id="20545at10239"/>